<dbReference type="GO" id="GO:0005828">
    <property type="term" value="C:kinetochore microtubule"/>
    <property type="evidence" value="ECO:0007669"/>
    <property type="project" value="TreeGrafter"/>
</dbReference>
<dbReference type="OrthoDB" id="47965at2759"/>
<name>A0A9N8DJ73_9STRA</name>
<evidence type="ECO:0000259" key="2">
    <source>
        <dbReference type="Pfam" id="PF24515"/>
    </source>
</evidence>
<gene>
    <name evidence="3" type="ORF">SEMRO_151_G069040.1</name>
</gene>
<dbReference type="Pfam" id="PF24515">
    <property type="entry name" value="ARM_KNTC1_3rd"/>
    <property type="match status" value="1"/>
</dbReference>
<keyword evidence="4" id="KW-1185">Reference proteome</keyword>
<dbReference type="GO" id="GO:0005737">
    <property type="term" value="C:cytoplasm"/>
    <property type="evidence" value="ECO:0007669"/>
    <property type="project" value="TreeGrafter"/>
</dbReference>
<protein>
    <recommendedName>
        <fullName evidence="2">KNTC1 third ARM-repeats domain-containing protein</fullName>
    </recommendedName>
</protein>
<proteinExistence type="predicted"/>
<feature type="domain" description="KNTC1 third ARM-repeats" evidence="2">
    <location>
        <begin position="1487"/>
        <end position="1657"/>
    </location>
</feature>
<dbReference type="Proteomes" id="UP001153069">
    <property type="component" value="Unassembled WGS sequence"/>
</dbReference>
<sequence length="2515" mass="276359">MIIDLPVPKAQHDLDLHRVGSWEGGDGANNHPSRPPESSLCPFAVAFGSFVFGVRQTGQEGEPWLSWKTSFAPYNVRRVTSNRDGSIIACTTDAGTVALMRGIDGSVLATRRVTSEAESSILPVAHASFIASDGNNQNNDALLIRIPSTKQQTDFLLVSNINSSRLNSKNPLHVAEAARKMAIHSSLKLNCGKNSIVSVCGGFLGDSRIRILALDSKENVFWQDYAGVDTPFTSTMEPVSWKPDNRVRSIDLTIGLRVHELNKDAKFVMFCAQHVEGVSVYFLDHAQLCVAGSFDVPNQSNKPYKKKNHTKVFAMEPISTVESGLAVAVACKPIGSNAEGGTIQIMQTCFNGQELESFHPVYTIPINENITFLSMASIQLYSSGPYSFLFRVWHGEDSSSCKAFLSEGDSVGRIRLLIQSGEFDRADHMINNLGENVLVSESYAEFSPSEVALGRLQHLLKRGSVSDKAAMMQAKQCFHRLSSGCISGNFKAGLNLAAAAESLAKWASPKSSPNPPGLMEVTTAISTVVKALGEVIKILPPDRHEMFERKKEQLEDQLLTIRYLAKAKPDRSIDRASFVRRFQGSRDPGQLFANLVADSCFSAAEGLWNSHLRPKIQPEVAVGAILEIRTESDPQAYLGLLEHLVLPSLTIDYELLPSICNWCCQLADDLDEVHNLEKAIGLLQSMERATNRLQLQMHRSFSAYSPFIERPAASRKSKVLLLRNNTSASNADTSFNSVSIATPQRRSVSTPATSTSKECAFPTVLELGKMSRGPLKSSHLTTKDISSKANACGEDSTKDVVQVRDKLIHATCLSAARRLGLDNRVTSLKSFEDFGGTQNVATELVRFLSASSRDHDCRSAVFQEKLKPFCETFAIDFDESLLEYVKSLCASKTATQESVQEAASVAQCCTSVPIKCQCVLVVLRAALLVKYSPTWLSDLSREAVEWSALDLGLRSELVEAARLLSIESIVRSYCGADSCDLFRVDNPRHGLRLLDYVTQQFRRESVLKDALDLADAFSHLNRLDACVALCSHAIYGSCIDLCSDILEKLYELDPGLADNTCIRVVSFCCELVNESSAYLSLNLPLSRLQTLKKRALNGSSAGCAIIPMIFARSQSLSTLTSVSTPRVDTNIPNLENLKLDFLRINEMQRNHSVFLSFSDLRNTTKLLKVAETLMVPVVDSYIAGDWKTWNIKLGRAKRACSLLAAASECRESEFWSATVSVVASPLKWSDGRCLEFLRDVGVLASLSSTSPVTARTVLSVAFGFCVKMATGARPDHQMTFNEDIGRSVALVQDYCLVSCPNELVLQSQSLLTLSEMVWRVLLRGDECVGENLETFRRGLLAQSWSQQFEPNQNHQSSLSPGTDGLHSRCRVPPLYTTWYIGDGLLLPPSESITRSLKFCKEMINTLSVSHRRRFVPLTSGGISEMSKFLSHRGALSVALRLLSCSSVLIMCSGMPNVAYSSIAKSIQDVVAASVERCLGGTGSGIISNIVDSQQAVSFLLSLNIKLAFQAFKNALPTALSTGDYSRVISLAGIGVRAASGQNDSWQKQVKFVSQCKQYVQRAVWWRFIKKNHIAFDHKKFDETTDSKASPYSRSLVVPLIVSLLSTMHTNVGNSPVKATLNILWRYADTFGFPRSIVVELYVRYLLSYPDETSASGDIRFNLCRVEEYVRELSFLLQPGTGRALLFRACVVALEKDERASKDYGRHALALGLYRNILMSLRETNSAAGKKLGQQILEAELESIERRRDALAILSSVFEKEKEHERPSFPSFFLPLPLDFSQYSRDVAVSSCGILGNDKKCDTNAFDPLEPLNGLLLRAYEVNVATALSPLCIPLGLPSGYINARVLMDQFRLALEENSSMPSYDHDVLPVFSRVQASADKAALAEWCSNYYSDDDGERLNVLELALNCAIKHSNEAEQRQLRSSRTNTDTSHAQEVMQALEQVQRLSKAKSSLSDKIVVVEALKKDHSLDSIASELLQTLEETLWKSSTDLPTSDRVVEVLLAEASSLAARKCVESVPLSMRQFQQFSLLVNTACQALASEHSHIHVGGIAWAMARSWLSQGGLGSKTMETDKSGGGEGTKNARLVIKSSPIGDVQEEEDTINFVMDLSAIQEDTQIWCDEIPAANAKPNDGQNITADEEQFALTKTEREESEIQTTRAALRVAFVLACQDLKDPDASTGDNTPRSPKTRQLTRSAGRHKPGSLLARIEQVGAKQNQYALDCARHLLQVVFAKPETRCESKLVTDSDRNLSKSVTFAMRHRALRSAAVLVPQEALEQVVDEEGYLAPAGDTTSLSLGMCAFGVFIASECETIGMPLAHSDLGNISAMHFSSYARTLWRHHRDGDLKGSRGRLLLLLLEMSLKDEDTIDAAFVELILTEMVRLDLQRTVLLACERIVALKDAIGFAKYEAMVAACGNALDIAVTTAARSITAELRREAPSLSKWDEKAANDAASTIYRCGQVVAHFSATVQGQSRLEEFLREVSDAKKAVIGNVGMEAALVDTINSVLRHVHVISA</sequence>
<dbReference type="InterPro" id="IPR052802">
    <property type="entry name" value="KNTC1"/>
</dbReference>
<dbReference type="GO" id="GO:0000070">
    <property type="term" value="P:mitotic sister chromatid segregation"/>
    <property type="evidence" value="ECO:0007669"/>
    <property type="project" value="TreeGrafter"/>
</dbReference>
<dbReference type="EMBL" id="CAICTM010000150">
    <property type="protein sequence ID" value="CAB9502935.1"/>
    <property type="molecule type" value="Genomic_DNA"/>
</dbReference>
<feature type="compositionally biased region" description="Polar residues" evidence="1">
    <location>
        <begin position="2179"/>
        <end position="2194"/>
    </location>
</feature>
<dbReference type="InterPro" id="IPR055405">
    <property type="entry name" value="ARM_KNTC1_3rd"/>
</dbReference>
<dbReference type="GO" id="GO:0007094">
    <property type="term" value="P:mitotic spindle assembly checkpoint signaling"/>
    <property type="evidence" value="ECO:0007669"/>
    <property type="project" value="TreeGrafter"/>
</dbReference>
<dbReference type="PANTHER" id="PTHR15688">
    <property type="entry name" value="KINETOCHORE-ASSOCIATED PROTEIN 1"/>
    <property type="match status" value="1"/>
</dbReference>
<feature type="region of interest" description="Disordered" evidence="1">
    <location>
        <begin position="2174"/>
        <end position="2199"/>
    </location>
</feature>
<comment type="caution">
    <text evidence="3">The sequence shown here is derived from an EMBL/GenBank/DDBJ whole genome shotgun (WGS) entry which is preliminary data.</text>
</comment>
<evidence type="ECO:0000313" key="3">
    <source>
        <dbReference type="EMBL" id="CAB9502935.1"/>
    </source>
</evidence>
<dbReference type="GO" id="GO:1903394">
    <property type="term" value="P:protein localization to kinetochore involved in kinetochore assembly"/>
    <property type="evidence" value="ECO:0007669"/>
    <property type="project" value="TreeGrafter"/>
</dbReference>
<organism evidence="3 4">
    <name type="scientific">Seminavis robusta</name>
    <dbReference type="NCBI Taxonomy" id="568900"/>
    <lineage>
        <taxon>Eukaryota</taxon>
        <taxon>Sar</taxon>
        <taxon>Stramenopiles</taxon>
        <taxon>Ochrophyta</taxon>
        <taxon>Bacillariophyta</taxon>
        <taxon>Bacillariophyceae</taxon>
        <taxon>Bacillariophycidae</taxon>
        <taxon>Naviculales</taxon>
        <taxon>Naviculaceae</taxon>
        <taxon>Seminavis</taxon>
    </lineage>
</organism>
<reference evidence="3" key="1">
    <citation type="submission" date="2020-06" db="EMBL/GenBank/DDBJ databases">
        <authorList>
            <consortium name="Plant Systems Biology data submission"/>
        </authorList>
    </citation>
    <scope>NUCLEOTIDE SEQUENCE</scope>
    <source>
        <strain evidence="3">D6</strain>
    </source>
</reference>
<dbReference type="GO" id="GO:0031267">
    <property type="term" value="F:small GTPase binding"/>
    <property type="evidence" value="ECO:0007669"/>
    <property type="project" value="TreeGrafter"/>
</dbReference>
<evidence type="ECO:0000313" key="4">
    <source>
        <dbReference type="Proteomes" id="UP001153069"/>
    </source>
</evidence>
<dbReference type="GO" id="GO:1990423">
    <property type="term" value="C:RZZ complex"/>
    <property type="evidence" value="ECO:0007669"/>
    <property type="project" value="TreeGrafter"/>
</dbReference>
<dbReference type="PANTHER" id="PTHR15688:SF1">
    <property type="entry name" value="KINETOCHORE-ASSOCIATED PROTEIN 1"/>
    <property type="match status" value="1"/>
</dbReference>
<accession>A0A9N8DJ73</accession>
<evidence type="ECO:0000256" key="1">
    <source>
        <dbReference type="SAM" id="MobiDB-lite"/>
    </source>
</evidence>